<dbReference type="InterPro" id="IPR017500">
    <property type="entry name" value="Phage_infect_YhgE_N"/>
</dbReference>
<evidence type="ECO:0000256" key="5">
    <source>
        <dbReference type="SAM" id="Coils"/>
    </source>
</evidence>
<dbReference type="EMBL" id="SVNY01000001">
    <property type="protein sequence ID" value="MBE6832350.1"/>
    <property type="molecule type" value="Genomic_DNA"/>
</dbReference>
<dbReference type="InterPro" id="IPR013525">
    <property type="entry name" value="ABC2_TM"/>
</dbReference>
<proteinExistence type="predicted"/>
<keyword evidence="4 6" id="KW-0472">Membrane</keyword>
<dbReference type="AlphaFoldDB" id="A0A928Q3Y3"/>
<dbReference type="PANTHER" id="PTHR43077">
    <property type="entry name" value="TRANSPORT PERMEASE YVFS-RELATED"/>
    <property type="match status" value="1"/>
</dbReference>
<dbReference type="NCBIfam" id="TIGR03062">
    <property type="entry name" value="pip_yhgE_Cterm"/>
    <property type="match status" value="1"/>
</dbReference>
<dbReference type="NCBIfam" id="TIGR03061">
    <property type="entry name" value="pip_yhgE_Nterm"/>
    <property type="match status" value="1"/>
</dbReference>
<dbReference type="GO" id="GO:0140359">
    <property type="term" value="F:ABC-type transporter activity"/>
    <property type="evidence" value="ECO:0007669"/>
    <property type="project" value="InterPro"/>
</dbReference>
<reference evidence="8" key="1">
    <citation type="submission" date="2019-04" db="EMBL/GenBank/DDBJ databases">
        <title>Evolution of Biomass-Degrading Anaerobic Consortia Revealed by Metagenomics.</title>
        <authorList>
            <person name="Peng X."/>
        </authorList>
    </citation>
    <scope>NUCLEOTIDE SEQUENCE</scope>
    <source>
        <strain evidence="8">SIG551</strain>
    </source>
</reference>
<feature type="domain" description="ABC-2 type transporter transmembrane" evidence="7">
    <location>
        <begin position="53"/>
        <end position="194"/>
    </location>
</feature>
<evidence type="ECO:0000256" key="3">
    <source>
        <dbReference type="ARBA" id="ARBA00022989"/>
    </source>
</evidence>
<dbReference type="GO" id="GO:0016020">
    <property type="term" value="C:membrane"/>
    <property type="evidence" value="ECO:0007669"/>
    <property type="project" value="UniProtKB-SubCell"/>
</dbReference>
<evidence type="ECO:0000256" key="4">
    <source>
        <dbReference type="ARBA" id="ARBA00023136"/>
    </source>
</evidence>
<evidence type="ECO:0000256" key="1">
    <source>
        <dbReference type="ARBA" id="ARBA00004141"/>
    </source>
</evidence>
<dbReference type="Pfam" id="PF12698">
    <property type="entry name" value="ABC2_membrane_3"/>
    <property type="match status" value="2"/>
</dbReference>
<feature type="coiled-coil region" evidence="5">
    <location>
        <begin position="292"/>
        <end position="319"/>
    </location>
</feature>
<comment type="subcellular location">
    <subcellularLocation>
        <location evidence="1">Membrane</location>
        <topology evidence="1">Multi-pass membrane protein</topology>
    </subcellularLocation>
</comment>
<sequence>MKQMSKLGSLPAKIKSGLHFVVHERIRPVFLVFLQDLKTIRHNKATLAVVIGLCILPSLYAWVNIYACWDPYSNTGNLPVAIVNNDEGAVVNGEIINVGDTIVEELKENQSIGWQFVSDWQGNYGLNQGTYYAMIEIPHNFSQRLASLATATPQKPVLTYRVNEKLNAIASKITNVAKDRLIDSIESSFVKTVNKKAMKMIDDGSKEAQMNPSRLKELKSSLQQADQDITRAKAQIDQASGNSKSFQKYLDEAAALSPTIADQITGLQQISSSAASLAEKTQHTVQSIASNLSADLNRMQELNQQNQQLIAALRNINGNTLDENTRRIAQQNITVCKALDVLLDTDVKDLAELNKAYDLNALTLLVNSLKYADRLVKTQQDLLMKLVDAQSSAPKESMDELLGTLSELSDEQAKLAQNLSSTYASQGAPLLNSLGDGIVQSLYDTSGLIGSTMSIVPQLDALAAFTKASSELTVQQGVQMTDLLNTLQEDLSRILSRLDTISTEDLETLEDLIENRPDAVADFISSPLDVEQVEIYKGGTFGTGLTPFYTVLAIWVGALLLCAFLTVHCKDPQGYQLNLKQKHFGKMNLFLFLSLIQSTIITLGDVFLLGVEPENFWLMLLFSALCSVVFVVIIFTLVSLFGNVGKAVVVVIMVFQMAGAGGIYPIQTNPHIFGVLHPLWPFTYGINGFREAIAGPSWDNVFTNIWALIGFIAVFLPLAALKKPLHKANTLFEKMFHKAAI</sequence>
<dbReference type="PANTHER" id="PTHR43077:SF10">
    <property type="entry name" value="TRANSPORT PERMEASE PROTEIN"/>
    <property type="match status" value="1"/>
</dbReference>
<organism evidence="8 9">
    <name type="scientific">Faecalispora sporosphaeroides</name>
    <dbReference type="NCBI Taxonomy" id="1549"/>
    <lineage>
        <taxon>Bacteria</taxon>
        <taxon>Bacillati</taxon>
        <taxon>Bacillota</taxon>
        <taxon>Clostridia</taxon>
        <taxon>Eubacteriales</taxon>
        <taxon>Oscillospiraceae</taxon>
        <taxon>Faecalispora</taxon>
    </lineage>
</organism>
<feature type="transmembrane region" description="Helical" evidence="6">
    <location>
        <begin position="616"/>
        <end position="640"/>
    </location>
</feature>
<feature type="transmembrane region" description="Helical" evidence="6">
    <location>
        <begin position="647"/>
        <end position="666"/>
    </location>
</feature>
<dbReference type="Gene3D" id="3.40.1710.10">
    <property type="entry name" value="abc type-2 transporter like domain"/>
    <property type="match status" value="1"/>
</dbReference>
<feature type="transmembrane region" description="Helical" evidence="6">
    <location>
        <begin position="548"/>
        <end position="568"/>
    </location>
</feature>
<gene>
    <name evidence="8" type="ORF">E7512_01990</name>
</gene>
<evidence type="ECO:0000259" key="7">
    <source>
        <dbReference type="Pfam" id="PF12698"/>
    </source>
</evidence>
<name>A0A928Q3Y3_9FIRM</name>
<dbReference type="RefSeq" id="WP_326839837.1">
    <property type="nucleotide sequence ID" value="NZ_SVNY01000001.1"/>
</dbReference>
<feature type="transmembrane region" description="Helical" evidence="6">
    <location>
        <begin position="701"/>
        <end position="721"/>
    </location>
</feature>
<feature type="transmembrane region" description="Helical" evidence="6">
    <location>
        <begin position="589"/>
        <end position="610"/>
    </location>
</feature>
<dbReference type="InterPro" id="IPR051328">
    <property type="entry name" value="T7SS_ABC-Transporter"/>
</dbReference>
<evidence type="ECO:0000313" key="8">
    <source>
        <dbReference type="EMBL" id="MBE6832350.1"/>
    </source>
</evidence>
<keyword evidence="2 6" id="KW-0812">Transmembrane</keyword>
<keyword evidence="5" id="KW-0175">Coiled coil</keyword>
<dbReference type="InterPro" id="IPR017501">
    <property type="entry name" value="Phage_infect_YhgE_C"/>
</dbReference>
<protein>
    <submittedName>
        <fullName evidence="8">YhgE/Pip domain-containing protein</fullName>
    </submittedName>
</protein>
<feature type="coiled-coil region" evidence="5">
    <location>
        <begin position="215"/>
        <end position="242"/>
    </location>
</feature>
<evidence type="ECO:0000313" key="9">
    <source>
        <dbReference type="Proteomes" id="UP000754750"/>
    </source>
</evidence>
<keyword evidence="3 6" id="KW-1133">Transmembrane helix</keyword>
<dbReference type="Proteomes" id="UP000754750">
    <property type="component" value="Unassembled WGS sequence"/>
</dbReference>
<evidence type="ECO:0000256" key="2">
    <source>
        <dbReference type="ARBA" id="ARBA00022692"/>
    </source>
</evidence>
<comment type="caution">
    <text evidence="8">The sequence shown here is derived from an EMBL/GenBank/DDBJ whole genome shotgun (WGS) entry which is preliminary data.</text>
</comment>
<feature type="domain" description="ABC-2 type transporter transmembrane" evidence="7">
    <location>
        <begin position="584"/>
        <end position="721"/>
    </location>
</feature>
<feature type="transmembrane region" description="Helical" evidence="6">
    <location>
        <begin position="45"/>
        <end position="63"/>
    </location>
</feature>
<evidence type="ECO:0000256" key="6">
    <source>
        <dbReference type="SAM" id="Phobius"/>
    </source>
</evidence>
<accession>A0A928Q3Y3</accession>